<gene>
    <name evidence="1" type="ORF">HZZ13_13920</name>
</gene>
<accession>A0ABS0PNV0</accession>
<comment type="caution">
    <text evidence="1">The sequence shown here is derived from an EMBL/GenBank/DDBJ whole genome shotgun (WGS) entry which is preliminary data.</text>
</comment>
<proteinExistence type="predicted"/>
<dbReference type="Proteomes" id="UP000807370">
    <property type="component" value="Unassembled WGS sequence"/>
</dbReference>
<dbReference type="EMBL" id="JACCHP010000008">
    <property type="protein sequence ID" value="MBH5398880.1"/>
    <property type="molecule type" value="Genomic_DNA"/>
</dbReference>
<dbReference type="RefSeq" id="WP_197960159.1">
    <property type="nucleotide sequence ID" value="NZ_JACCHP010000008.1"/>
</dbReference>
<dbReference type="Pfam" id="PF18742">
    <property type="entry name" value="DpnII-MboI"/>
    <property type="match status" value="1"/>
</dbReference>
<evidence type="ECO:0008006" key="3">
    <source>
        <dbReference type="Google" id="ProtNLM"/>
    </source>
</evidence>
<protein>
    <recommendedName>
        <fullName evidence="3">Protein NO VEIN C-terminal domain-containing protein</fullName>
    </recommendedName>
</protein>
<evidence type="ECO:0000313" key="2">
    <source>
        <dbReference type="Proteomes" id="UP000807370"/>
    </source>
</evidence>
<sequence length="157" mass="17710">MRALQLAAILSGWRMSAGKLYGPSRQHRHHRSGTADFLAQRFAHSGERSGLMLRGYLRSASWLPSYAGGASRMDFLLPEIEGVVKIKMTRPGLTTKQLGEQLIIDIAKYKRHPACRTLFCVVYDPEGRITNPRGVENDLKDESDQMFTYVMIVPRST</sequence>
<name>A0ABS0PNV0_9BRAD</name>
<keyword evidence="2" id="KW-1185">Reference proteome</keyword>
<evidence type="ECO:0000313" key="1">
    <source>
        <dbReference type="EMBL" id="MBH5398880.1"/>
    </source>
</evidence>
<organism evidence="1 2">
    <name type="scientific">Bradyrhizobium agreste</name>
    <dbReference type="NCBI Taxonomy" id="2751811"/>
    <lineage>
        <taxon>Bacteria</taxon>
        <taxon>Pseudomonadati</taxon>
        <taxon>Pseudomonadota</taxon>
        <taxon>Alphaproteobacteria</taxon>
        <taxon>Hyphomicrobiales</taxon>
        <taxon>Nitrobacteraceae</taxon>
        <taxon>Bradyrhizobium</taxon>
    </lineage>
</organism>
<reference evidence="1 2" key="1">
    <citation type="submission" date="2020-07" db="EMBL/GenBank/DDBJ databases">
        <title>Bradyrhizobium diversity isolated from nodules of indigenous legumes of Western Australia.</title>
        <authorList>
            <person name="Klepa M.S."/>
        </authorList>
    </citation>
    <scope>NUCLEOTIDE SEQUENCE [LARGE SCALE GENOMIC DNA]</scope>
    <source>
        <strain evidence="1 2">CNPSo 4010</strain>
    </source>
</reference>